<evidence type="ECO:0000313" key="6">
    <source>
        <dbReference type="Proteomes" id="UP001315001"/>
    </source>
</evidence>
<dbReference type="PANTHER" id="PTHR30109">
    <property type="entry name" value="HYDROXYLAMINE REDUCTASE"/>
    <property type="match status" value="1"/>
</dbReference>
<evidence type="ECO:0000256" key="1">
    <source>
        <dbReference type="ARBA" id="ARBA00022485"/>
    </source>
</evidence>
<evidence type="ECO:0000256" key="3">
    <source>
        <dbReference type="ARBA" id="ARBA00023004"/>
    </source>
</evidence>
<evidence type="ECO:0000256" key="4">
    <source>
        <dbReference type="ARBA" id="ARBA00023014"/>
    </source>
</evidence>
<sequence length="330" mass="34592">AVLMTGCVDLVVSEFNCTIPGIEPICEQLDIKMICLDDVAKKANAQLLPYTAEEKEKITSQIIADALCGFKNRKEKLYGTAPAEGEKRVNVMAQHGFDKSITGLSEDTLVAALGGTLQPLIDAIVSGKIKGIAAVVGCSNLRAKGHDVFTVELAKELIKKDILVLSAGCTCGGLENCGLMTMDAVELCGEGLKEICTALGVPPVLNFGPCLAIGRIELAACALAKELNVDLPHLPVVISAPQWLEEQALADGAYALALGFPLHLALSPFVTGSQVAVNVLTEGLKDLTGGQLIIETEVDAAAQKFEDIIKEKRAGLGIDNGINKGGDAIC</sequence>
<dbReference type="InterPro" id="IPR004137">
    <property type="entry name" value="HCP/CODH"/>
</dbReference>
<dbReference type="Pfam" id="PF03063">
    <property type="entry name" value="Prismane"/>
    <property type="match status" value="1"/>
</dbReference>
<keyword evidence="3" id="KW-0408">Iron</keyword>
<dbReference type="Proteomes" id="UP001315001">
    <property type="component" value="Unassembled WGS sequence"/>
</dbReference>
<gene>
    <name evidence="5" type="ORF">JYQ75_01860</name>
</gene>
<dbReference type="EMBL" id="JAFIQO010000076">
    <property type="protein sequence ID" value="MBP0056165.1"/>
    <property type="molecule type" value="Genomic_DNA"/>
</dbReference>
<keyword evidence="2" id="KW-0479">Metal-binding</keyword>
<dbReference type="InterPro" id="IPR011254">
    <property type="entry name" value="Prismane-like_sf"/>
</dbReference>
<keyword evidence="1" id="KW-0004">4Fe-4S</keyword>
<organism evidence="5 6">
    <name type="scientific">Anaerobutyricum soehngenii</name>
    <dbReference type="NCBI Taxonomy" id="105843"/>
    <lineage>
        <taxon>Bacteria</taxon>
        <taxon>Bacillati</taxon>
        <taxon>Bacillota</taxon>
        <taxon>Clostridia</taxon>
        <taxon>Lachnospirales</taxon>
        <taxon>Lachnospiraceae</taxon>
        <taxon>Anaerobutyricum</taxon>
    </lineage>
</organism>
<name>A0ABS3ZFV4_9FIRM</name>
<comment type="caution">
    <text evidence="5">The sequence shown here is derived from an EMBL/GenBank/DDBJ whole genome shotgun (WGS) entry which is preliminary data.</text>
</comment>
<keyword evidence="6" id="KW-1185">Reference proteome</keyword>
<evidence type="ECO:0000313" key="5">
    <source>
        <dbReference type="EMBL" id="MBP0056165.1"/>
    </source>
</evidence>
<accession>A0ABS3ZFV4</accession>
<dbReference type="InterPro" id="IPR016099">
    <property type="entry name" value="Prismane-like_a/b-sand"/>
</dbReference>
<keyword evidence="4" id="KW-0411">Iron-sulfur</keyword>
<dbReference type="SUPFAM" id="SSF56821">
    <property type="entry name" value="Prismane protein-like"/>
    <property type="match status" value="1"/>
</dbReference>
<feature type="non-terminal residue" evidence="5">
    <location>
        <position position="1"/>
    </location>
</feature>
<protein>
    <submittedName>
        <fullName evidence="5">Carbon monoxide dehydrogenase</fullName>
    </submittedName>
</protein>
<proteinExistence type="predicted"/>
<reference evidence="5 6" key="1">
    <citation type="submission" date="2021-02" db="EMBL/GenBank/DDBJ databases">
        <title>Lactate utilizing bacteria of the human gut.</title>
        <authorList>
            <person name="Sheridan P.O."/>
        </authorList>
    </citation>
    <scope>NUCLEOTIDE SEQUENCE [LARGE SCALE GENOMIC DNA]</scope>
    <source>
        <strain evidence="5 6">HTF-83D</strain>
    </source>
</reference>
<evidence type="ECO:0000256" key="2">
    <source>
        <dbReference type="ARBA" id="ARBA00022723"/>
    </source>
</evidence>
<dbReference type="Gene3D" id="3.40.50.2030">
    <property type="match status" value="2"/>
</dbReference>
<dbReference type="PANTHER" id="PTHR30109:SF4">
    <property type="entry name" value="CARBON MONOXIDE DEHYDROGENASE"/>
    <property type="match status" value="1"/>
</dbReference>